<feature type="region of interest" description="Disordered" evidence="1">
    <location>
        <begin position="85"/>
        <end position="114"/>
    </location>
</feature>
<feature type="domain" description="WDGH" evidence="2">
    <location>
        <begin position="6"/>
        <end position="101"/>
    </location>
</feature>
<dbReference type="KEGG" id="vg:15152012"/>
<dbReference type="InterPro" id="IPR057362">
    <property type="entry name" value="WDGH"/>
</dbReference>
<evidence type="ECO:0000313" key="4">
    <source>
        <dbReference type="Proteomes" id="UP000012173"/>
    </source>
</evidence>
<feature type="compositionally biased region" description="Basic and acidic residues" evidence="1">
    <location>
        <begin position="85"/>
        <end position="103"/>
    </location>
</feature>
<evidence type="ECO:0000259" key="2">
    <source>
        <dbReference type="Pfam" id="PF25311"/>
    </source>
</evidence>
<evidence type="ECO:0000256" key="1">
    <source>
        <dbReference type="SAM" id="MobiDB-lite"/>
    </source>
</evidence>
<name>M4JFD7_9VIRU</name>
<dbReference type="Proteomes" id="UP000012173">
    <property type="component" value="Segment"/>
</dbReference>
<sequence length="114" mass="12809">MTEEKTIGEVYDDRNALVLGLAATVQRLHDKLRAAGHGAALEYRTCWTPDGGDDADAGEWAIVYCWLPTGQVSWHVPREMVEDTGLPRKQAEWDGHDRAEKNRRSGRSWPTDSC</sequence>
<protein>
    <recommendedName>
        <fullName evidence="2">WDGH domain-containing protein</fullName>
    </recommendedName>
</protein>
<organism evidence="3 4">
    <name type="scientific">Haloarcula hispanica virus PH1</name>
    <dbReference type="NCBI Taxonomy" id="1282967"/>
    <lineage>
        <taxon>Viruses</taxon>
        <taxon>Singelaviria</taxon>
        <taxon>Helvetiavirae</taxon>
        <taxon>Dividoviricota</taxon>
        <taxon>Laserviricetes</taxon>
        <taxon>Halopanivirales</taxon>
        <taxon>Sphaerolipoviridae</taxon>
        <taxon>Alphasphaerolipovirus</taxon>
        <taxon>Alphasphaerolipovirus pinkense</taxon>
    </lineage>
</organism>
<dbReference type="OrthoDB" id="26750at10239"/>
<evidence type="ECO:0000313" key="3">
    <source>
        <dbReference type="EMBL" id="AGC65534.1"/>
    </source>
</evidence>
<dbReference type="GeneID" id="15152012"/>
<proteinExistence type="predicted"/>
<keyword evidence="4" id="KW-1185">Reference proteome</keyword>
<dbReference type="RefSeq" id="YP_007761598.1">
    <property type="nucleotide sequence ID" value="NC_020998.1"/>
</dbReference>
<gene>
    <name evidence="3" type="ORF">HhPH1_gp09</name>
</gene>
<dbReference type="EMBL" id="KC252997">
    <property type="protein sequence ID" value="AGC65534.1"/>
    <property type="molecule type" value="Genomic_DNA"/>
</dbReference>
<accession>M4JFD7</accession>
<dbReference type="Pfam" id="PF25311">
    <property type="entry name" value="WDGH"/>
    <property type="match status" value="1"/>
</dbReference>
<reference evidence="3 4" key="1">
    <citation type="journal article" date="2013" name="Archaea">
        <title>PH1: An Archaeovirus of Haloarcula hispanica Related to SH1 and HHIV-2.</title>
        <authorList>
            <person name="Porter K."/>
            <person name="Tang S.-L."/>
            <person name="Chen C.-P."/>
            <person name="Chiang P.-W."/>
            <person name="Hong M.-J."/>
            <person name="Dyall-Smith M.L."/>
        </authorList>
    </citation>
    <scope>NUCLEOTIDE SEQUENCE [LARGE SCALE GENOMIC DNA]</scope>
    <source>
        <strain evidence="3">1</strain>
    </source>
</reference>